<dbReference type="InterPro" id="IPR014755">
    <property type="entry name" value="Cu-Rt/internalin_Ig-like"/>
</dbReference>
<evidence type="ECO:0000256" key="2">
    <source>
        <dbReference type="SAM" id="MobiDB-lite"/>
    </source>
</evidence>
<evidence type="ECO:0000256" key="3">
    <source>
        <dbReference type="SAM" id="SignalP"/>
    </source>
</evidence>
<feature type="chain" id="PRO_5045294413" evidence="3">
    <location>
        <begin position="51"/>
        <end position="1070"/>
    </location>
</feature>
<dbReference type="PROSITE" id="PS51272">
    <property type="entry name" value="SLH"/>
    <property type="match status" value="1"/>
</dbReference>
<evidence type="ECO:0000313" key="6">
    <source>
        <dbReference type="Proteomes" id="UP001469365"/>
    </source>
</evidence>
<evidence type="ECO:0000256" key="1">
    <source>
        <dbReference type="ARBA" id="ARBA00022729"/>
    </source>
</evidence>
<evidence type="ECO:0000259" key="4">
    <source>
        <dbReference type="PROSITE" id="PS51272"/>
    </source>
</evidence>
<accession>A0ABU9DS63</accession>
<gene>
    <name evidence="5" type="ORF">WMW72_27825</name>
</gene>
<dbReference type="Proteomes" id="UP001469365">
    <property type="component" value="Unassembled WGS sequence"/>
</dbReference>
<evidence type="ECO:0000313" key="5">
    <source>
        <dbReference type="EMBL" id="MEK8131722.1"/>
    </source>
</evidence>
<comment type="caution">
    <text evidence="5">The sequence shown here is derived from an EMBL/GenBank/DDBJ whole genome shotgun (WGS) entry which is preliminary data.</text>
</comment>
<feature type="region of interest" description="Disordered" evidence="2">
    <location>
        <begin position="1"/>
        <end position="24"/>
    </location>
</feature>
<name>A0ABU9DS63_9BACL</name>
<dbReference type="RefSeq" id="WP_341418854.1">
    <property type="nucleotide sequence ID" value="NZ_JBBPCC010000023.1"/>
</dbReference>
<dbReference type="Gene3D" id="2.60.40.1220">
    <property type="match status" value="1"/>
</dbReference>
<feature type="compositionally biased region" description="Polar residues" evidence="2">
    <location>
        <begin position="1"/>
        <end position="16"/>
    </location>
</feature>
<sequence length="1070" mass="113844">MRESGYSLSKENSQQPKDIRGGEKKVMKKSLSAILSLAMAFSMFSSVAFGADDAAADAAKKKSSADFDDLKDLTPEQKAIFDQLIGAEVFDGVGEKTFGLKDKMNRAQFAKVAALIFKLDVDKSKSTSSFSDVKAEDPANGYALPYIEALKAAGLTDGYAPGQYNPAGEVTKQELATFLIRGLGWEADAKASTGVSDKTVSDWAKGYVAVAIEKKILTSGADGTFGGTSAATRDILVLASYEAEKQYVPQGKVSVTEAKASGYNQVTVSFNKPVDTDKAKFSLKKGTLDLETTAKFSDDKKSAVLTLKDGKINAGSYSVAVTGVDAIDKSTAEFTAEDEKLVKLSFVNPSEKIAKSPSVTVKVKAENQYGESSSITGGSYTALAGGESVSVKRNEDTGFLELELNTSKRSNGTEYTSELDVVPINIYLTNSNISAQKTLKVSTEPIVSKIELGTPKYSTGGTTLTGDGEYVELPITRYDQFGDIYKDNDKFVGNYQGLSDRLKAEVTLTPWSDEALTFDKDSAKKDKLRINLSKNIDKAGDYTATVYVSGASATATLSVKSSKIATSVDFGTAKGVLAVGDKDKYIPIIAYDAAGNKLSPEDIVDNAKNNRFTISVSGANVPSGNLNGGNNAIVQSGEHKGEIKLSEITAGKGGVVYINLGIYTANVQVNKYQQLSVQEARVAETVKVQAGYGEPKHRAAGVGAESKVKWVVYDQHGEVLDQLPDANKDNYRVVVSVTDATYVSVNRDVTKDGATSRTINGADFENEFNGKEFVVKTTGVPDDKASGDALKPVLKATLQKKVVNASNVAEWTNVKTEENEVRILKKNDKLTYSVGAVKDLYAALDSGQTNKFKGDSDNANYPTAKEYANGLGRGLSVNAKDASGNDVALPPLIVAVSSQDNNVVHAVYNNGFKWNYETDAIEASAGDNNKARVVGNKPGSTTVTVSYKTLDGDTKESVVNVVVKNDQVKVASLKARNSKVNTSAGVQKAAALQDLLVVDNYGIEYDGDKINAFKNFTGVIYSVNSSDIEGNGTVTVDNNTGKITIGAGVTKFILRATTGTFSASTTVTVK</sequence>
<dbReference type="InterPro" id="IPR001119">
    <property type="entry name" value="SLH_dom"/>
</dbReference>
<dbReference type="Pfam" id="PF00395">
    <property type="entry name" value="SLH"/>
    <property type="match status" value="2"/>
</dbReference>
<feature type="signal peptide" evidence="3">
    <location>
        <begin position="1"/>
        <end position="50"/>
    </location>
</feature>
<keyword evidence="1 3" id="KW-0732">Signal</keyword>
<proteinExistence type="predicted"/>
<protein>
    <submittedName>
        <fullName evidence="5">S-layer homology domain-containing protein</fullName>
    </submittedName>
</protein>
<reference evidence="5 6" key="1">
    <citation type="submission" date="2024-04" db="EMBL/GenBank/DDBJ databases">
        <title>draft genome sequnece of Paenibacillus filicis.</title>
        <authorList>
            <person name="Kim D.-U."/>
        </authorList>
    </citation>
    <scope>NUCLEOTIDE SEQUENCE [LARGE SCALE GENOMIC DNA]</scope>
    <source>
        <strain evidence="5 6">KACC14197</strain>
    </source>
</reference>
<dbReference type="EMBL" id="JBBPCC010000023">
    <property type="protein sequence ID" value="MEK8131722.1"/>
    <property type="molecule type" value="Genomic_DNA"/>
</dbReference>
<keyword evidence="6" id="KW-1185">Reference proteome</keyword>
<feature type="domain" description="SLH" evidence="4">
    <location>
        <begin position="130"/>
        <end position="193"/>
    </location>
</feature>
<organism evidence="5 6">
    <name type="scientific">Paenibacillus filicis</name>
    <dbReference type="NCBI Taxonomy" id="669464"/>
    <lineage>
        <taxon>Bacteria</taxon>
        <taxon>Bacillati</taxon>
        <taxon>Bacillota</taxon>
        <taxon>Bacilli</taxon>
        <taxon>Bacillales</taxon>
        <taxon>Paenibacillaceae</taxon>
        <taxon>Paenibacillus</taxon>
    </lineage>
</organism>